<feature type="domain" description="Acyl-CoA oxidase/dehydrogenase middle" evidence="9">
    <location>
        <begin position="123"/>
        <end position="218"/>
    </location>
</feature>
<dbReference type="InterPro" id="IPR009075">
    <property type="entry name" value="AcylCo_DH/oxidase_C"/>
</dbReference>
<evidence type="ECO:0000256" key="1">
    <source>
        <dbReference type="ARBA" id="ARBA00001974"/>
    </source>
</evidence>
<sequence length="390" mass="42524">MDLNLTSEQKMLVDTVRRFVENELLPLEDEIEETGRLAPEKAHALFEKSSANGLYAMNIPEEFGGGGLSAVDTMLVEEQFGHAKDILIRRAFGNVYEVLLKCDAAQRERWLLPTVRGERTCSIAITEPNAGSDAAAINTRAVADGQGGWKISGGKHFISDGEFSDFFVVSAVTDPAAGAKGISLFLVDKGTPGFVIGRDQKMMGLTGTSHVELAFDEVPVGRENLLGGEGQGFKLILETLGRVRLAQVCARAVGKSVRLLNLMISYAQERKQFGKPIGDFQLIQQMIADSVVEINASRLLVLDAANDIDNGVDARDKISMAKFYVAEVLGRVADRAVQVYGGMGYCADLPIERMYRDARIYRIFDGTSEIHRAVVARSAMKHGEALYGTI</sequence>
<organism evidence="11 12">
    <name type="scientific">Aromatoleum evansii</name>
    <name type="common">Azoarcus evansii</name>
    <dbReference type="NCBI Taxonomy" id="59406"/>
    <lineage>
        <taxon>Bacteria</taxon>
        <taxon>Pseudomonadati</taxon>
        <taxon>Pseudomonadota</taxon>
        <taxon>Betaproteobacteria</taxon>
        <taxon>Rhodocyclales</taxon>
        <taxon>Rhodocyclaceae</taxon>
        <taxon>Aromatoleum</taxon>
    </lineage>
</organism>
<keyword evidence="5 7" id="KW-0274">FAD</keyword>
<dbReference type="EMBL" id="CP141259">
    <property type="protein sequence ID" value="WRL48135.1"/>
    <property type="molecule type" value="Genomic_DNA"/>
</dbReference>
<evidence type="ECO:0000259" key="8">
    <source>
        <dbReference type="Pfam" id="PF00441"/>
    </source>
</evidence>
<dbReference type="Gene3D" id="2.40.110.10">
    <property type="entry name" value="Butyryl-CoA Dehydrogenase, subunit A, domain 2"/>
    <property type="match status" value="1"/>
</dbReference>
<name>A0ABZ1AQJ1_AROEV</name>
<dbReference type="PROSITE" id="PS00073">
    <property type="entry name" value="ACYL_COA_DH_2"/>
    <property type="match status" value="1"/>
</dbReference>
<evidence type="ECO:0000256" key="7">
    <source>
        <dbReference type="RuleBase" id="RU362125"/>
    </source>
</evidence>
<keyword evidence="12" id="KW-1185">Reference proteome</keyword>
<dbReference type="InterPro" id="IPR013786">
    <property type="entry name" value="AcylCoA_DH/ox_N"/>
</dbReference>
<evidence type="ECO:0000256" key="2">
    <source>
        <dbReference type="ARBA" id="ARBA00009347"/>
    </source>
</evidence>
<dbReference type="PANTHER" id="PTHR48083">
    <property type="entry name" value="MEDIUM-CHAIN SPECIFIC ACYL-COA DEHYDROGENASE, MITOCHONDRIAL-RELATED"/>
    <property type="match status" value="1"/>
</dbReference>
<accession>A0ABZ1AQJ1</accession>
<reference evidence="11 12" key="1">
    <citation type="submission" date="2023-12" db="EMBL/GenBank/DDBJ databases">
        <title>A. evansii MAY27, complete genome.</title>
        <authorList>
            <person name="Wang Y."/>
        </authorList>
    </citation>
    <scope>NUCLEOTIDE SEQUENCE [LARGE SCALE GENOMIC DNA]</scope>
    <source>
        <strain evidence="11 12">MAY27</strain>
    </source>
</reference>
<evidence type="ECO:0000256" key="6">
    <source>
        <dbReference type="ARBA" id="ARBA00023002"/>
    </source>
</evidence>
<dbReference type="Gene3D" id="1.10.540.10">
    <property type="entry name" value="Acyl-CoA dehydrogenase/oxidase, N-terminal domain"/>
    <property type="match status" value="1"/>
</dbReference>
<evidence type="ECO:0000256" key="4">
    <source>
        <dbReference type="ARBA" id="ARBA00022630"/>
    </source>
</evidence>
<dbReference type="PIRSF" id="PIRSF016578">
    <property type="entry name" value="HsaA"/>
    <property type="match status" value="1"/>
</dbReference>
<gene>
    <name evidence="11" type="ORF">U5817_08855</name>
</gene>
<dbReference type="InterPro" id="IPR046373">
    <property type="entry name" value="Acyl-CoA_Oxase/DH_mid-dom_sf"/>
</dbReference>
<feature type="domain" description="Acyl-CoA dehydrogenase/oxidase N-terminal" evidence="10">
    <location>
        <begin position="6"/>
        <end position="118"/>
    </location>
</feature>
<evidence type="ECO:0000259" key="9">
    <source>
        <dbReference type="Pfam" id="PF02770"/>
    </source>
</evidence>
<dbReference type="InterPro" id="IPR036250">
    <property type="entry name" value="AcylCo_DH-like_C"/>
</dbReference>
<evidence type="ECO:0000313" key="12">
    <source>
        <dbReference type="Proteomes" id="UP001626593"/>
    </source>
</evidence>
<dbReference type="SUPFAM" id="SSF56645">
    <property type="entry name" value="Acyl-CoA dehydrogenase NM domain-like"/>
    <property type="match status" value="1"/>
</dbReference>
<dbReference type="RefSeq" id="WP_407280478.1">
    <property type="nucleotide sequence ID" value="NZ_CP141259.1"/>
</dbReference>
<dbReference type="InterPro" id="IPR006091">
    <property type="entry name" value="Acyl-CoA_Oxase/DH_mid-dom"/>
</dbReference>
<dbReference type="Pfam" id="PF02771">
    <property type="entry name" value="Acyl-CoA_dh_N"/>
    <property type="match status" value="1"/>
</dbReference>
<dbReference type="PANTHER" id="PTHR48083:SF2">
    <property type="entry name" value="MEDIUM-CHAIN SPECIFIC ACYL-COA DEHYDROGENASE, MITOCHONDRIAL"/>
    <property type="match status" value="1"/>
</dbReference>
<feature type="domain" description="Acyl-CoA dehydrogenase/oxidase C-terminal" evidence="8">
    <location>
        <begin position="230"/>
        <end position="379"/>
    </location>
</feature>
<keyword evidence="4 7" id="KW-0285">Flavoprotein</keyword>
<dbReference type="PROSITE" id="PS00072">
    <property type="entry name" value="ACYL_COA_DH_1"/>
    <property type="match status" value="1"/>
</dbReference>
<dbReference type="InterPro" id="IPR006089">
    <property type="entry name" value="Acyl-CoA_DH_CS"/>
</dbReference>
<comment type="similarity">
    <text evidence="2 7">Belongs to the acyl-CoA dehydrogenase family.</text>
</comment>
<dbReference type="InterPro" id="IPR037069">
    <property type="entry name" value="AcylCoA_DH/ox_N_sf"/>
</dbReference>
<dbReference type="Pfam" id="PF02770">
    <property type="entry name" value="Acyl-CoA_dh_M"/>
    <property type="match status" value="1"/>
</dbReference>
<dbReference type="Pfam" id="PF00441">
    <property type="entry name" value="Acyl-CoA_dh_1"/>
    <property type="match status" value="1"/>
</dbReference>
<evidence type="ECO:0000313" key="11">
    <source>
        <dbReference type="EMBL" id="WRL48135.1"/>
    </source>
</evidence>
<dbReference type="InterPro" id="IPR009100">
    <property type="entry name" value="AcylCoA_DH/oxidase_NM_dom_sf"/>
</dbReference>
<proteinExistence type="inferred from homology"/>
<evidence type="ECO:0000256" key="5">
    <source>
        <dbReference type="ARBA" id="ARBA00022827"/>
    </source>
</evidence>
<evidence type="ECO:0000256" key="3">
    <source>
        <dbReference type="ARBA" id="ARBA00019125"/>
    </source>
</evidence>
<dbReference type="SUPFAM" id="SSF47203">
    <property type="entry name" value="Acyl-CoA dehydrogenase C-terminal domain-like"/>
    <property type="match status" value="1"/>
</dbReference>
<dbReference type="Gene3D" id="1.20.140.10">
    <property type="entry name" value="Butyryl-CoA Dehydrogenase, subunit A, domain 3"/>
    <property type="match status" value="1"/>
</dbReference>
<evidence type="ECO:0000259" key="10">
    <source>
        <dbReference type="Pfam" id="PF02771"/>
    </source>
</evidence>
<dbReference type="Proteomes" id="UP001626593">
    <property type="component" value="Chromosome"/>
</dbReference>
<dbReference type="InterPro" id="IPR050741">
    <property type="entry name" value="Acyl-CoA_dehydrogenase"/>
</dbReference>
<protein>
    <recommendedName>
        <fullName evidence="3">Medium-chain specific acyl-CoA dehydrogenase, mitochondrial</fullName>
    </recommendedName>
</protein>
<comment type="cofactor">
    <cofactor evidence="1 7">
        <name>FAD</name>
        <dbReference type="ChEBI" id="CHEBI:57692"/>
    </cofactor>
</comment>
<keyword evidence="6 7" id="KW-0560">Oxidoreductase</keyword>